<organism evidence="2 3">
    <name type="scientific">Litorivivens lipolytica</name>
    <dbReference type="NCBI Taxonomy" id="1524264"/>
    <lineage>
        <taxon>Bacteria</taxon>
        <taxon>Pseudomonadati</taxon>
        <taxon>Pseudomonadota</taxon>
        <taxon>Gammaproteobacteria</taxon>
        <taxon>Litorivivens</taxon>
    </lineage>
</organism>
<dbReference type="RefSeq" id="WP_183409897.1">
    <property type="nucleotide sequence ID" value="NZ_JACHWY010000001.1"/>
</dbReference>
<dbReference type="Pfam" id="PF07819">
    <property type="entry name" value="PGAP1"/>
    <property type="match status" value="1"/>
</dbReference>
<dbReference type="AlphaFoldDB" id="A0A7W4W5H6"/>
<dbReference type="InterPro" id="IPR012908">
    <property type="entry name" value="PGAP1-ab_dom-like"/>
</dbReference>
<dbReference type="GO" id="GO:0016788">
    <property type="term" value="F:hydrolase activity, acting on ester bonds"/>
    <property type="evidence" value="ECO:0007669"/>
    <property type="project" value="InterPro"/>
</dbReference>
<name>A0A7W4W5H6_9GAMM</name>
<comment type="caution">
    <text evidence="2">The sequence shown here is derived from an EMBL/GenBank/DDBJ whole genome shotgun (WGS) entry which is preliminary data.</text>
</comment>
<gene>
    <name evidence="2" type="ORF">FHR99_001500</name>
</gene>
<dbReference type="Gene3D" id="3.40.50.1820">
    <property type="entry name" value="alpha/beta hydrolase"/>
    <property type="match status" value="1"/>
</dbReference>
<evidence type="ECO:0000313" key="2">
    <source>
        <dbReference type="EMBL" id="MBB3047264.1"/>
    </source>
</evidence>
<proteinExistence type="predicted"/>
<keyword evidence="3" id="KW-1185">Reference proteome</keyword>
<dbReference type="InterPro" id="IPR029058">
    <property type="entry name" value="AB_hydrolase_fold"/>
</dbReference>
<sequence>MKKSPAHTGPNLFSAFLELRALIEATAAASFQPLLRNIAKGNGQPVIVVPAFMTGDGGTALLRRYLNASGFKSYGWNQGRNTGIRQAFLDNLLAQIETVSEQHGGASVSLVGWSLGGVYARAAANAKPELVRQVITLGSPFNVATTDSISGGVAKLYEFLNPGGLSDPMLSAADTWRQSPPVPSTAIYSTGDGVADWHYCVDEPGYQTENVKVPGSHMGLTHNAAVMYAVAERLAQKEGSWAPFNNSWLRRFWYGDALAS</sequence>
<dbReference type="Proteomes" id="UP000537130">
    <property type="component" value="Unassembled WGS sequence"/>
</dbReference>
<reference evidence="2 3" key="1">
    <citation type="submission" date="2020-08" db="EMBL/GenBank/DDBJ databases">
        <title>Genomic Encyclopedia of Type Strains, Phase III (KMG-III): the genomes of soil and plant-associated and newly described type strains.</title>
        <authorList>
            <person name="Whitman W."/>
        </authorList>
    </citation>
    <scope>NUCLEOTIDE SEQUENCE [LARGE SCALE GENOMIC DNA]</scope>
    <source>
        <strain evidence="2 3">CECT 8654</strain>
    </source>
</reference>
<evidence type="ECO:0000259" key="1">
    <source>
        <dbReference type="Pfam" id="PF07819"/>
    </source>
</evidence>
<feature type="domain" description="GPI inositol-deacylase PGAP1-like alpha/beta" evidence="1">
    <location>
        <begin position="86"/>
        <end position="158"/>
    </location>
</feature>
<dbReference type="EMBL" id="JACHWY010000001">
    <property type="protein sequence ID" value="MBB3047264.1"/>
    <property type="molecule type" value="Genomic_DNA"/>
</dbReference>
<accession>A0A7W4W5H6</accession>
<dbReference type="SUPFAM" id="SSF53474">
    <property type="entry name" value="alpha/beta-Hydrolases"/>
    <property type="match status" value="1"/>
</dbReference>
<evidence type="ECO:0000313" key="3">
    <source>
        <dbReference type="Proteomes" id="UP000537130"/>
    </source>
</evidence>
<protein>
    <submittedName>
        <fullName evidence="2">Pimeloyl-ACP methyl ester carboxylesterase</fullName>
    </submittedName>
</protein>